<evidence type="ECO:0000313" key="1">
    <source>
        <dbReference type="EMBL" id="PBK03851.1"/>
    </source>
</evidence>
<name>A0A2A3MGD9_9PSED</name>
<sequence>MHIVRFFPIGNADTCLIELANGRRILFDFADMHNPDDADDKRCDLEKELREILGDDKVIDVVAFTHLDRDHCHRAKEVFWLDHAQKYQDDDRIKIQTLWVPAHAVLEQGVTGQARTLRTEARHRFINGEGIRVFSRPEELDDFLTERDIDPAKRRNLISDAGTLCPEFNLEHDGVEFFVHSPFGKRGDDDVVRVRNNDALFMQATFEVEEQQTKMVLSADVTHEVIDDIVKVTQHHDREYRLEWDINNIPHHCSYKSLSDEKGDEKTEPTATSKWLYEEAGQTGGLLVSTSKIIPDGDEDDQPPHRQAAAYYKSVANQLGGEWIVSMEHPTKTKPEPLVIEITSAGYKIRKQTAKVVISTAAPRAGAQ</sequence>
<dbReference type="InterPro" id="IPR036866">
    <property type="entry name" value="RibonucZ/Hydroxyglut_hydro"/>
</dbReference>
<protein>
    <recommendedName>
        <fullName evidence="3">Metallohydrolase</fullName>
    </recommendedName>
</protein>
<proteinExistence type="predicted"/>
<gene>
    <name evidence="1" type="ORF">CNQ84_13255</name>
</gene>
<dbReference type="AlphaFoldDB" id="A0A2A3MGD9"/>
<dbReference type="Gene3D" id="3.60.15.10">
    <property type="entry name" value="Ribonuclease Z/Hydroxyacylglutathione hydrolase-like"/>
    <property type="match status" value="1"/>
</dbReference>
<organism evidence="1 2">
    <name type="scientific">Pseudomonas abyssi</name>
    <dbReference type="NCBI Taxonomy" id="170540"/>
    <lineage>
        <taxon>Bacteria</taxon>
        <taxon>Pseudomonadati</taxon>
        <taxon>Pseudomonadota</taxon>
        <taxon>Gammaproteobacteria</taxon>
        <taxon>Pseudomonadales</taxon>
        <taxon>Pseudomonadaceae</taxon>
        <taxon>Pseudomonas</taxon>
    </lineage>
</organism>
<evidence type="ECO:0008006" key="3">
    <source>
        <dbReference type="Google" id="ProtNLM"/>
    </source>
</evidence>
<dbReference type="RefSeq" id="WP_096005324.1">
    <property type="nucleotide sequence ID" value="NZ_JBLWUL010000010.1"/>
</dbReference>
<evidence type="ECO:0000313" key="2">
    <source>
        <dbReference type="Proteomes" id="UP000242313"/>
    </source>
</evidence>
<accession>A0A2A3MGD9</accession>
<dbReference type="EMBL" id="NTMR01000016">
    <property type="protein sequence ID" value="PBK03851.1"/>
    <property type="molecule type" value="Genomic_DNA"/>
</dbReference>
<reference evidence="1 2" key="1">
    <citation type="submission" date="2017-09" db="EMBL/GenBank/DDBJ databases">
        <title>Pseudomonas abyssi sp. nov. isolated from Abyssopelagic Water.</title>
        <authorList>
            <person name="Wei Y."/>
        </authorList>
    </citation>
    <scope>NUCLEOTIDE SEQUENCE [LARGE SCALE GENOMIC DNA]</scope>
    <source>
        <strain evidence="1 2">MT5</strain>
    </source>
</reference>
<keyword evidence="2" id="KW-1185">Reference proteome</keyword>
<comment type="caution">
    <text evidence="1">The sequence shown here is derived from an EMBL/GenBank/DDBJ whole genome shotgun (WGS) entry which is preliminary data.</text>
</comment>
<dbReference type="Proteomes" id="UP000242313">
    <property type="component" value="Unassembled WGS sequence"/>
</dbReference>
<dbReference type="SUPFAM" id="SSF56281">
    <property type="entry name" value="Metallo-hydrolase/oxidoreductase"/>
    <property type="match status" value="2"/>
</dbReference>